<sequence>MAVTQDSSDLLKCSFCGKSQKQVRKLIAGGGVYICDECIELCNEIIEEELAGAQESSSGDGEKLPRPSEIVGFLDQYVIGQDSAKRTLAVAVYNHYKRTRAELPGSMGGRKREEEVEIAKSNILLLGPTGSGKTYLAQTLARMLNVPFAIADATSLTEAGYVGEDVENILLKLLQAADFDVDRAQHGIIYVDEVDKISRKSENPSITRDVSGEGVQQALLKILEGTVASVPPQGGRKHPNQEFIQIDTTNILFIVAGAFAGLDKVIAERVGKKGIGFGAEIDSKSERDESNLLAKVLPGDLVKFGLIPEFIGRLPILANVEDLDRDALVRVLTEPKNSLVKQYSRLFAMDGAELTLTAEALGEIADLAAERKTGARGLRAIMEELLVPVMYELPDREDVKEVVIGAEVVRGEAEPEYVVAKEKKSA</sequence>
<feature type="binding site" evidence="6 7">
    <location>
        <position position="38"/>
    </location>
    <ligand>
        <name>Zn(2+)</name>
        <dbReference type="ChEBI" id="CHEBI:29105"/>
    </ligand>
</feature>
<dbReference type="InterPro" id="IPR003959">
    <property type="entry name" value="ATPase_AAA_core"/>
</dbReference>
<dbReference type="GO" id="GO:0008270">
    <property type="term" value="F:zinc ion binding"/>
    <property type="evidence" value="ECO:0007669"/>
    <property type="project" value="UniProtKB-UniRule"/>
</dbReference>
<dbReference type="Gene3D" id="1.10.8.60">
    <property type="match status" value="1"/>
</dbReference>
<keyword evidence="1 6" id="KW-0479">Metal-binding</keyword>
<evidence type="ECO:0000256" key="7">
    <source>
        <dbReference type="PROSITE-ProRule" id="PRU01250"/>
    </source>
</evidence>
<evidence type="ECO:0000256" key="1">
    <source>
        <dbReference type="ARBA" id="ARBA00022723"/>
    </source>
</evidence>
<dbReference type="Proteomes" id="UP000594586">
    <property type="component" value="Chromosome"/>
</dbReference>
<protein>
    <recommendedName>
        <fullName evidence="6">ATP-dependent Clp protease ATP-binding subunit ClpX</fullName>
    </recommendedName>
</protein>
<gene>
    <name evidence="6 9" type="primary">clpX</name>
    <name evidence="9" type="ORF">G7Y29_08305</name>
</gene>
<dbReference type="InterPro" id="IPR050052">
    <property type="entry name" value="ATP-dep_Clp_protease_ClpX"/>
</dbReference>
<keyword evidence="4 6" id="KW-0067">ATP-binding</keyword>
<proteinExistence type="inferred from homology"/>
<dbReference type="GO" id="GO:0008233">
    <property type="term" value="F:peptidase activity"/>
    <property type="evidence" value="ECO:0007669"/>
    <property type="project" value="UniProtKB-KW"/>
</dbReference>
<dbReference type="EMBL" id="CP064955">
    <property type="protein sequence ID" value="QPK82859.1"/>
    <property type="molecule type" value="Genomic_DNA"/>
</dbReference>
<dbReference type="SUPFAM" id="SSF57716">
    <property type="entry name" value="Glucocorticoid receptor-like (DNA-binding domain)"/>
    <property type="match status" value="1"/>
</dbReference>
<dbReference type="CDD" id="cd19497">
    <property type="entry name" value="RecA-like_ClpX"/>
    <property type="match status" value="1"/>
</dbReference>
<evidence type="ECO:0000256" key="3">
    <source>
        <dbReference type="ARBA" id="ARBA00022833"/>
    </source>
</evidence>
<dbReference type="SUPFAM" id="SSF52540">
    <property type="entry name" value="P-loop containing nucleoside triphosphate hydrolases"/>
    <property type="match status" value="1"/>
</dbReference>
<feature type="binding site" evidence="6 7">
    <location>
        <position position="13"/>
    </location>
    <ligand>
        <name>Zn(2+)</name>
        <dbReference type="ChEBI" id="CHEBI:29105"/>
    </ligand>
</feature>
<dbReference type="PANTHER" id="PTHR48102:SF7">
    <property type="entry name" value="ATP-DEPENDENT CLP PROTEASE ATP-BINDING SUBUNIT CLPX-LIKE, MITOCHONDRIAL"/>
    <property type="match status" value="1"/>
</dbReference>
<dbReference type="InterPro" id="IPR059188">
    <property type="entry name" value="Znf_CLPX-like"/>
</dbReference>
<dbReference type="GO" id="GO:0046983">
    <property type="term" value="F:protein dimerization activity"/>
    <property type="evidence" value="ECO:0007669"/>
    <property type="project" value="UniProtKB-UniRule"/>
</dbReference>
<dbReference type="InterPro" id="IPR027417">
    <property type="entry name" value="P-loop_NTPase"/>
</dbReference>
<dbReference type="FunFam" id="3.40.50.300:FF:000005">
    <property type="entry name" value="ATP-dependent Clp protease ATP-binding subunit ClpX"/>
    <property type="match status" value="1"/>
</dbReference>
<dbReference type="InterPro" id="IPR019489">
    <property type="entry name" value="Clp_ATPase_C"/>
</dbReference>
<dbReference type="InterPro" id="IPR038366">
    <property type="entry name" value="Znf_CppX_C4_sf"/>
</dbReference>
<evidence type="ECO:0000259" key="8">
    <source>
        <dbReference type="PROSITE" id="PS51902"/>
    </source>
</evidence>
<dbReference type="GO" id="GO:0051603">
    <property type="term" value="P:proteolysis involved in protein catabolic process"/>
    <property type="evidence" value="ECO:0007669"/>
    <property type="project" value="TreeGrafter"/>
</dbReference>
<keyword evidence="9" id="KW-0378">Hydrolase</keyword>
<dbReference type="GO" id="GO:0009376">
    <property type="term" value="C:HslUV protease complex"/>
    <property type="evidence" value="ECO:0007669"/>
    <property type="project" value="TreeGrafter"/>
</dbReference>
<dbReference type="Pfam" id="PF10431">
    <property type="entry name" value="ClpB_D2-small"/>
    <property type="match status" value="1"/>
</dbReference>
<dbReference type="GO" id="GO:0005524">
    <property type="term" value="F:ATP binding"/>
    <property type="evidence" value="ECO:0007669"/>
    <property type="project" value="UniProtKB-UniRule"/>
</dbReference>
<keyword evidence="5 6" id="KW-0143">Chaperone</keyword>
<dbReference type="Pfam" id="PF07724">
    <property type="entry name" value="AAA_2"/>
    <property type="match status" value="1"/>
</dbReference>
<comment type="subunit">
    <text evidence="6">Component of the ClpX-ClpP complex. Forms a hexameric ring that, in the presence of ATP, binds to fourteen ClpP subunits assembled into a disk-like structure with a central cavity, resembling the structure of eukaryotic proteasomes.</text>
</comment>
<dbReference type="RefSeq" id="WP_165004481.1">
    <property type="nucleotide sequence ID" value="NZ_CP064955.1"/>
</dbReference>
<evidence type="ECO:0000256" key="4">
    <source>
        <dbReference type="ARBA" id="ARBA00022840"/>
    </source>
</evidence>
<dbReference type="InterPro" id="IPR046425">
    <property type="entry name" value="ClpX_bact"/>
</dbReference>
<evidence type="ECO:0000256" key="2">
    <source>
        <dbReference type="ARBA" id="ARBA00022741"/>
    </source>
</evidence>
<evidence type="ECO:0000256" key="6">
    <source>
        <dbReference type="HAMAP-Rule" id="MF_00175"/>
    </source>
</evidence>
<feature type="domain" description="ClpX-type ZB" evidence="8">
    <location>
        <begin position="1"/>
        <end position="54"/>
    </location>
</feature>
<dbReference type="NCBIfam" id="TIGR00382">
    <property type="entry name" value="clpX"/>
    <property type="match status" value="1"/>
</dbReference>
<feature type="binding site" evidence="6 7">
    <location>
        <position position="16"/>
    </location>
    <ligand>
        <name>Zn(2+)</name>
        <dbReference type="ChEBI" id="CHEBI:29105"/>
    </ligand>
</feature>
<dbReference type="Pfam" id="PF06689">
    <property type="entry name" value="zf-C4_ClpX"/>
    <property type="match status" value="1"/>
</dbReference>
<dbReference type="GO" id="GO:0051082">
    <property type="term" value="F:unfolded protein binding"/>
    <property type="evidence" value="ECO:0007669"/>
    <property type="project" value="UniProtKB-UniRule"/>
</dbReference>
<feature type="binding site" evidence="6">
    <location>
        <begin position="128"/>
        <end position="135"/>
    </location>
    <ligand>
        <name>ATP</name>
        <dbReference type="ChEBI" id="CHEBI:30616"/>
    </ligand>
</feature>
<dbReference type="AlphaFoldDB" id="A0A7T0KLW4"/>
<dbReference type="SMART" id="SM00994">
    <property type="entry name" value="zf-C4_ClpX"/>
    <property type="match status" value="1"/>
</dbReference>
<dbReference type="SMART" id="SM01086">
    <property type="entry name" value="ClpB_D2-small"/>
    <property type="match status" value="1"/>
</dbReference>
<accession>A0A7T0KLW4</accession>
<dbReference type="GO" id="GO:0051301">
    <property type="term" value="P:cell division"/>
    <property type="evidence" value="ECO:0007669"/>
    <property type="project" value="TreeGrafter"/>
</dbReference>
<dbReference type="InterPro" id="IPR003593">
    <property type="entry name" value="AAA+_ATPase"/>
</dbReference>
<dbReference type="InterPro" id="IPR010603">
    <property type="entry name" value="Znf_CppX_C4"/>
</dbReference>
<dbReference type="NCBIfam" id="NF003745">
    <property type="entry name" value="PRK05342.1"/>
    <property type="match status" value="1"/>
</dbReference>
<evidence type="ECO:0000313" key="9">
    <source>
        <dbReference type="EMBL" id="QPK82859.1"/>
    </source>
</evidence>
<name>A0A7T0KLW4_9CORY</name>
<dbReference type="KEGG" id="cqn:G7Y29_08305"/>
<comment type="similarity">
    <text evidence="6 7">Belongs to the ClpX chaperone family.</text>
</comment>
<keyword evidence="3 6" id="KW-0862">Zinc</keyword>
<keyword evidence="10" id="KW-1185">Reference proteome</keyword>
<feature type="binding site" evidence="6 7">
    <location>
        <position position="35"/>
    </location>
    <ligand>
        <name>Zn(2+)</name>
        <dbReference type="ChEBI" id="CHEBI:29105"/>
    </ligand>
</feature>
<dbReference type="GO" id="GO:0140662">
    <property type="term" value="F:ATP-dependent protein folding chaperone"/>
    <property type="evidence" value="ECO:0007669"/>
    <property type="project" value="InterPro"/>
</dbReference>
<dbReference type="Gene3D" id="6.20.220.10">
    <property type="entry name" value="ClpX chaperone, C4-type zinc finger domain"/>
    <property type="match status" value="1"/>
</dbReference>
<dbReference type="PROSITE" id="PS51902">
    <property type="entry name" value="CLPX_ZB"/>
    <property type="match status" value="1"/>
</dbReference>
<keyword evidence="2 6" id="KW-0547">Nucleotide-binding</keyword>
<evidence type="ECO:0000313" key="10">
    <source>
        <dbReference type="Proteomes" id="UP000594586"/>
    </source>
</evidence>
<dbReference type="HAMAP" id="MF_00175">
    <property type="entry name" value="ClpX"/>
    <property type="match status" value="1"/>
</dbReference>
<comment type="function">
    <text evidence="6">ATP-dependent specificity component of the Clp protease. It directs the protease to specific substrates. Can perform chaperone functions in the absence of ClpP.</text>
</comment>
<dbReference type="SMART" id="SM00382">
    <property type="entry name" value="AAA"/>
    <property type="match status" value="1"/>
</dbReference>
<dbReference type="PANTHER" id="PTHR48102">
    <property type="entry name" value="ATP-DEPENDENT CLP PROTEASE ATP-BINDING SUBUNIT CLPX-LIKE, MITOCHONDRIAL-RELATED"/>
    <property type="match status" value="1"/>
</dbReference>
<organism evidence="9 10">
    <name type="scientific">Corynebacterium qintianiae</name>
    <dbReference type="NCBI Taxonomy" id="2709392"/>
    <lineage>
        <taxon>Bacteria</taxon>
        <taxon>Bacillati</taxon>
        <taxon>Actinomycetota</taxon>
        <taxon>Actinomycetes</taxon>
        <taxon>Mycobacteriales</taxon>
        <taxon>Corynebacteriaceae</taxon>
        <taxon>Corynebacterium</taxon>
    </lineage>
</organism>
<dbReference type="InterPro" id="IPR004487">
    <property type="entry name" value="Clp_protease_ATP-bd_su_ClpX"/>
</dbReference>
<reference evidence="9 10" key="1">
    <citation type="submission" date="2020-11" db="EMBL/GenBank/DDBJ databases">
        <title>Corynebacterium sp. MC1420.</title>
        <authorList>
            <person name="Zhou J."/>
        </authorList>
    </citation>
    <scope>NUCLEOTIDE SEQUENCE [LARGE SCALE GENOMIC DNA]</scope>
    <source>
        <strain evidence="9 10">MC1420</strain>
    </source>
</reference>
<dbReference type="FunFam" id="1.10.8.60:FF:000002">
    <property type="entry name" value="ATP-dependent Clp protease ATP-binding subunit ClpX"/>
    <property type="match status" value="1"/>
</dbReference>
<evidence type="ECO:0000256" key="5">
    <source>
        <dbReference type="ARBA" id="ARBA00023186"/>
    </source>
</evidence>
<keyword evidence="9" id="KW-0645">Protease</keyword>
<dbReference type="Gene3D" id="3.40.50.300">
    <property type="entry name" value="P-loop containing nucleotide triphosphate hydrolases"/>
    <property type="match status" value="1"/>
</dbReference>
<dbReference type="GO" id="GO:0016887">
    <property type="term" value="F:ATP hydrolysis activity"/>
    <property type="evidence" value="ECO:0007669"/>
    <property type="project" value="InterPro"/>
</dbReference>